<dbReference type="RefSeq" id="WP_307595695.1">
    <property type="nucleotide sequence ID" value="NZ_JAUSRV010000011.1"/>
</dbReference>
<proteinExistence type="inferred from homology"/>
<evidence type="ECO:0000256" key="9">
    <source>
        <dbReference type="SAM" id="MobiDB-lite"/>
    </source>
</evidence>
<sequence>MDEHVGLTSLAGTRAARGQPSAEVRHGDAYDLFDQLSKASVDLIITSPPYWGHRDYGLSHNWEYFNDIPTVRKIGSTSRGYQWYREMGGLLGLEPYPEWFVQHLAEILDKAKLGLKASGSMWINIGDTYFARWASIRDQGRQGLGSEERHRRKTPLGGMRAEKNLLLIPARFAIAMQELGWILRNDVIWHKPNAVPRPEGDRLRSVHEHLFHFVKKPSAGRAKYYYDIEQAEPRAGDVVTVNVAPGEAGHSATFPHDLIKPRILTSCPPGGLVLDPFSGTGRALEVALEHGRSALGFDAQSAFVQLQKQKFNGNKRPTRKLRQ</sequence>
<dbReference type="InterPro" id="IPR001091">
    <property type="entry name" value="RM_Methyltransferase"/>
</dbReference>
<dbReference type="PROSITE" id="PS00093">
    <property type="entry name" value="N4_MTASE"/>
    <property type="match status" value="1"/>
</dbReference>
<evidence type="ECO:0000256" key="8">
    <source>
        <dbReference type="RuleBase" id="RU362026"/>
    </source>
</evidence>
<dbReference type="InterPro" id="IPR017985">
    <property type="entry name" value="MeTrfase_CN4_CS"/>
</dbReference>
<dbReference type="EMBL" id="JAUSRV010000011">
    <property type="protein sequence ID" value="MDP9973271.1"/>
    <property type="molecule type" value="Genomic_DNA"/>
</dbReference>
<dbReference type="GO" id="GO:0008170">
    <property type="term" value="F:N-methyltransferase activity"/>
    <property type="evidence" value="ECO:0007669"/>
    <property type="project" value="InterPro"/>
</dbReference>
<dbReference type="EC" id="2.1.1.-" evidence="8"/>
<keyword evidence="5" id="KW-0680">Restriction system</keyword>
<dbReference type="Proteomes" id="UP001224845">
    <property type="component" value="Unassembled WGS sequence"/>
</dbReference>
<reference evidence="11" key="1">
    <citation type="submission" date="2023-07" db="EMBL/GenBank/DDBJ databases">
        <title>Sorghum-associated microbial communities from plants grown in Nebraska, USA.</title>
        <authorList>
            <person name="Schachtman D."/>
        </authorList>
    </citation>
    <scope>NUCLEOTIDE SEQUENCE</scope>
    <source>
        <strain evidence="11">DS3315</strain>
    </source>
</reference>
<dbReference type="PRINTS" id="PR00508">
    <property type="entry name" value="S21N4MTFRASE"/>
</dbReference>
<keyword evidence="2 11" id="KW-0489">Methyltransferase</keyword>
<evidence type="ECO:0000313" key="11">
    <source>
        <dbReference type="EMBL" id="MDP9973271.1"/>
    </source>
</evidence>
<feature type="region of interest" description="Disordered" evidence="9">
    <location>
        <begin position="1"/>
        <end position="22"/>
    </location>
</feature>
<dbReference type="Gene3D" id="3.40.50.150">
    <property type="entry name" value="Vaccinia Virus protein VP39"/>
    <property type="match status" value="1"/>
</dbReference>
<evidence type="ECO:0000256" key="3">
    <source>
        <dbReference type="ARBA" id="ARBA00022679"/>
    </source>
</evidence>
<evidence type="ECO:0000256" key="7">
    <source>
        <dbReference type="ARBA" id="ARBA00049120"/>
    </source>
</evidence>
<dbReference type="GO" id="GO:0015667">
    <property type="term" value="F:site-specific DNA-methyltransferase (cytosine-N4-specific) activity"/>
    <property type="evidence" value="ECO:0007669"/>
    <property type="project" value="UniProtKB-EC"/>
</dbReference>
<evidence type="ECO:0000313" key="12">
    <source>
        <dbReference type="Proteomes" id="UP001224845"/>
    </source>
</evidence>
<organism evidence="11 12">
    <name type="scientific">Variovorax paradoxus</name>
    <dbReference type="NCBI Taxonomy" id="34073"/>
    <lineage>
        <taxon>Bacteria</taxon>
        <taxon>Pseudomonadati</taxon>
        <taxon>Pseudomonadota</taxon>
        <taxon>Betaproteobacteria</taxon>
        <taxon>Burkholderiales</taxon>
        <taxon>Comamonadaceae</taxon>
        <taxon>Variovorax</taxon>
    </lineage>
</organism>
<dbReference type="GO" id="GO:0003677">
    <property type="term" value="F:DNA binding"/>
    <property type="evidence" value="ECO:0007669"/>
    <property type="project" value="UniProtKB-KW"/>
</dbReference>
<evidence type="ECO:0000259" key="10">
    <source>
        <dbReference type="Pfam" id="PF01555"/>
    </source>
</evidence>
<protein>
    <recommendedName>
        <fullName evidence="8">Methyltransferase</fullName>
        <ecNumber evidence="8">2.1.1.-</ecNumber>
    </recommendedName>
</protein>
<dbReference type="GO" id="GO:0009307">
    <property type="term" value="P:DNA restriction-modification system"/>
    <property type="evidence" value="ECO:0007669"/>
    <property type="project" value="UniProtKB-KW"/>
</dbReference>
<accession>A0AAW8EKE0</accession>
<dbReference type="InterPro" id="IPR029063">
    <property type="entry name" value="SAM-dependent_MTases_sf"/>
</dbReference>
<keyword evidence="4" id="KW-0949">S-adenosyl-L-methionine</keyword>
<evidence type="ECO:0000256" key="6">
    <source>
        <dbReference type="ARBA" id="ARBA00023125"/>
    </source>
</evidence>
<name>A0AAW8EKE0_VARPD</name>
<comment type="caution">
    <text evidence="11">The sequence shown here is derived from an EMBL/GenBank/DDBJ whole genome shotgun (WGS) entry which is preliminary data.</text>
</comment>
<evidence type="ECO:0000256" key="4">
    <source>
        <dbReference type="ARBA" id="ARBA00022691"/>
    </source>
</evidence>
<keyword evidence="3 11" id="KW-0808">Transferase</keyword>
<dbReference type="InterPro" id="IPR002941">
    <property type="entry name" value="DNA_methylase_N4/N6"/>
</dbReference>
<dbReference type="GO" id="GO:0032259">
    <property type="term" value="P:methylation"/>
    <property type="evidence" value="ECO:0007669"/>
    <property type="project" value="UniProtKB-KW"/>
</dbReference>
<dbReference type="SUPFAM" id="SSF53335">
    <property type="entry name" value="S-adenosyl-L-methionine-dependent methyltransferases"/>
    <property type="match status" value="1"/>
</dbReference>
<evidence type="ECO:0000256" key="5">
    <source>
        <dbReference type="ARBA" id="ARBA00022747"/>
    </source>
</evidence>
<comment type="similarity">
    <text evidence="1">Belongs to the N(4)/N(6)-methyltransferase family. N(4) subfamily.</text>
</comment>
<comment type="catalytic activity">
    <reaction evidence="7">
        <text>a 2'-deoxycytidine in DNA + S-adenosyl-L-methionine = an N(4)-methyl-2'-deoxycytidine in DNA + S-adenosyl-L-homocysteine + H(+)</text>
        <dbReference type="Rhea" id="RHEA:16857"/>
        <dbReference type="Rhea" id="RHEA-COMP:11369"/>
        <dbReference type="Rhea" id="RHEA-COMP:13674"/>
        <dbReference type="ChEBI" id="CHEBI:15378"/>
        <dbReference type="ChEBI" id="CHEBI:57856"/>
        <dbReference type="ChEBI" id="CHEBI:59789"/>
        <dbReference type="ChEBI" id="CHEBI:85452"/>
        <dbReference type="ChEBI" id="CHEBI:137933"/>
        <dbReference type="EC" id="2.1.1.113"/>
    </reaction>
</comment>
<evidence type="ECO:0000256" key="2">
    <source>
        <dbReference type="ARBA" id="ARBA00022603"/>
    </source>
</evidence>
<feature type="domain" description="DNA methylase N-4/N-6" evidence="10">
    <location>
        <begin position="41"/>
        <end position="306"/>
    </location>
</feature>
<gene>
    <name evidence="11" type="ORF">J2W39_004518</name>
</gene>
<keyword evidence="6" id="KW-0238">DNA-binding</keyword>
<dbReference type="AlphaFoldDB" id="A0AAW8EKE0"/>
<dbReference type="Pfam" id="PF01555">
    <property type="entry name" value="N6_N4_Mtase"/>
    <property type="match status" value="1"/>
</dbReference>
<evidence type="ECO:0000256" key="1">
    <source>
        <dbReference type="ARBA" id="ARBA00010203"/>
    </source>
</evidence>